<dbReference type="AlphaFoldDB" id="A0A5Y2S7G1"/>
<protein>
    <submittedName>
        <fullName evidence="1">Uncharacterized protein</fullName>
    </submittedName>
</protein>
<dbReference type="EMBL" id="AAILSQ010000043">
    <property type="protein sequence ID" value="ECF6054034.1"/>
    <property type="molecule type" value="Genomic_DNA"/>
</dbReference>
<dbReference type="Gene3D" id="1.10.530.10">
    <property type="match status" value="1"/>
</dbReference>
<name>A0A5Y2S7G1_SALER</name>
<evidence type="ECO:0000313" key="1">
    <source>
        <dbReference type="EMBL" id="ECF6054034.1"/>
    </source>
</evidence>
<organism evidence="1">
    <name type="scientific">Salmonella enterica subsp. salamae</name>
    <dbReference type="NCBI Taxonomy" id="59202"/>
    <lineage>
        <taxon>Bacteria</taxon>
        <taxon>Pseudomonadati</taxon>
        <taxon>Pseudomonadota</taxon>
        <taxon>Gammaproteobacteria</taxon>
        <taxon>Enterobacterales</taxon>
        <taxon>Enterobacteriaceae</taxon>
        <taxon>Salmonella</taxon>
    </lineage>
</organism>
<proteinExistence type="predicted"/>
<dbReference type="SUPFAM" id="SSF53955">
    <property type="entry name" value="Lysozyme-like"/>
    <property type="match status" value="1"/>
</dbReference>
<dbReference type="InterPro" id="IPR023346">
    <property type="entry name" value="Lysozyme-like_dom_sf"/>
</dbReference>
<sequence length="100" mass="12137">MIQLTFRNNYRSFTNYHEKIWGERIDFELNPDYLLETIYAARSALYFWDQNNLYSRADNGISRDVSDSITRIVNFYDDHYADRYTNLVRFIQEGVFDEIL</sequence>
<gene>
    <name evidence="1" type="ORF">FNN84_23065</name>
</gene>
<reference evidence="1" key="1">
    <citation type="submission" date="2019-07" db="EMBL/GenBank/DDBJ databases">
        <authorList>
            <person name="Ashton P.M."/>
            <person name="Dallman T."/>
            <person name="Nair S."/>
            <person name="De Pinna E."/>
            <person name="Peters T."/>
            <person name="Grant K."/>
        </authorList>
    </citation>
    <scope>NUCLEOTIDE SEQUENCE [LARGE SCALE GENOMIC DNA]</scope>
    <source>
        <strain evidence="1">107213</strain>
    </source>
</reference>
<accession>A0A5Y2S7G1</accession>
<dbReference type="Proteomes" id="UP000839746">
    <property type="component" value="Unassembled WGS sequence"/>
</dbReference>
<comment type="caution">
    <text evidence="1">The sequence shown here is derived from an EMBL/GenBank/DDBJ whole genome shotgun (WGS) entry which is preliminary data.</text>
</comment>